<reference evidence="1" key="1">
    <citation type="submission" date="2020-05" db="EMBL/GenBank/DDBJ databases">
        <title>Large-scale comparative analyses of tick genomes elucidate their genetic diversity and vector capacities.</title>
        <authorList>
            <person name="Jia N."/>
            <person name="Wang J."/>
            <person name="Shi W."/>
            <person name="Du L."/>
            <person name="Sun Y."/>
            <person name="Zhan W."/>
            <person name="Jiang J."/>
            <person name="Wang Q."/>
            <person name="Zhang B."/>
            <person name="Ji P."/>
            <person name="Sakyi L.B."/>
            <person name="Cui X."/>
            <person name="Yuan T."/>
            <person name="Jiang B."/>
            <person name="Yang W."/>
            <person name="Lam T.T.-Y."/>
            <person name="Chang Q."/>
            <person name="Ding S."/>
            <person name="Wang X."/>
            <person name="Zhu J."/>
            <person name="Ruan X."/>
            <person name="Zhao L."/>
            <person name="Wei J."/>
            <person name="Que T."/>
            <person name="Du C."/>
            <person name="Cheng J."/>
            <person name="Dai P."/>
            <person name="Han X."/>
            <person name="Huang E."/>
            <person name="Gao Y."/>
            <person name="Liu J."/>
            <person name="Shao H."/>
            <person name="Ye R."/>
            <person name="Li L."/>
            <person name="Wei W."/>
            <person name="Wang X."/>
            <person name="Wang C."/>
            <person name="Yang T."/>
            <person name="Huo Q."/>
            <person name="Li W."/>
            <person name="Guo W."/>
            <person name="Chen H."/>
            <person name="Zhou L."/>
            <person name="Ni X."/>
            <person name="Tian J."/>
            <person name="Zhou Y."/>
            <person name="Sheng Y."/>
            <person name="Liu T."/>
            <person name="Pan Y."/>
            <person name="Xia L."/>
            <person name="Li J."/>
            <person name="Zhao F."/>
            <person name="Cao W."/>
        </authorList>
    </citation>
    <scope>NUCLEOTIDE SEQUENCE</scope>
    <source>
        <strain evidence="1">Hyas-2018</strain>
    </source>
</reference>
<name>A0ACB7SXN7_HYAAI</name>
<evidence type="ECO:0000313" key="2">
    <source>
        <dbReference type="Proteomes" id="UP000821845"/>
    </source>
</evidence>
<gene>
    <name evidence="1" type="ORF">HPB50_000106</name>
</gene>
<sequence>MKCTLAAILYLGLEVCAVSARAKPEDVSASVGGFDGKRVEDEPFVDESLREVVQTIAEDEELDGRSDDHFLRDMWDTTKEAFKEAFRTIKDSVIGAFRTAKDSIKYAAKSAGRQIKDKATEIVSTLWTKLTGGHAVVYSEASAYKLPENDYTLEAAFGDISNETAQEAILVGRILLLAASELEQEDAHDRETDEYSFRNFWAKLGKAVKRAAEKAVVFLYDIGKEVKSSVEEVVRAALAAAVDTAKEKAKEKAVLIVTKIMDKMAANMDSSDFENNAEFIKHLRKGLEQVGRLLIKEATQILSE</sequence>
<comment type="caution">
    <text evidence="1">The sequence shown here is derived from an EMBL/GenBank/DDBJ whole genome shotgun (WGS) entry which is preliminary data.</text>
</comment>
<proteinExistence type="predicted"/>
<protein>
    <submittedName>
        <fullName evidence="1">Uncharacterized protein</fullName>
    </submittedName>
</protein>
<keyword evidence="2" id="KW-1185">Reference proteome</keyword>
<dbReference type="Proteomes" id="UP000821845">
    <property type="component" value="Chromosome 2"/>
</dbReference>
<dbReference type="EMBL" id="CM023482">
    <property type="protein sequence ID" value="KAH6937419.1"/>
    <property type="molecule type" value="Genomic_DNA"/>
</dbReference>
<accession>A0ACB7SXN7</accession>
<evidence type="ECO:0000313" key="1">
    <source>
        <dbReference type="EMBL" id="KAH6937419.1"/>
    </source>
</evidence>
<organism evidence="1 2">
    <name type="scientific">Hyalomma asiaticum</name>
    <name type="common">Tick</name>
    <dbReference type="NCBI Taxonomy" id="266040"/>
    <lineage>
        <taxon>Eukaryota</taxon>
        <taxon>Metazoa</taxon>
        <taxon>Ecdysozoa</taxon>
        <taxon>Arthropoda</taxon>
        <taxon>Chelicerata</taxon>
        <taxon>Arachnida</taxon>
        <taxon>Acari</taxon>
        <taxon>Parasitiformes</taxon>
        <taxon>Ixodida</taxon>
        <taxon>Ixodoidea</taxon>
        <taxon>Ixodidae</taxon>
        <taxon>Hyalomminae</taxon>
        <taxon>Hyalomma</taxon>
    </lineage>
</organism>